<name>A0ABR0FK82_9PEZI</name>
<organism evidence="1 2">
    <name type="scientific">Podospora bellae-mahoneyi</name>
    <dbReference type="NCBI Taxonomy" id="2093777"/>
    <lineage>
        <taxon>Eukaryota</taxon>
        <taxon>Fungi</taxon>
        <taxon>Dikarya</taxon>
        <taxon>Ascomycota</taxon>
        <taxon>Pezizomycotina</taxon>
        <taxon>Sordariomycetes</taxon>
        <taxon>Sordariomycetidae</taxon>
        <taxon>Sordariales</taxon>
        <taxon>Podosporaceae</taxon>
        <taxon>Podospora</taxon>
    </lineage>
</organism>
<dbReference type="EMBL" id="JAFFGZ010000005">
    <property type="protein sequence ID" value="KAK4644121.1"/>
    <property type="molecule type" value="Genomic_DNA"/>
</dbReference>
<comment type="caution">
    <text evidence="1">The sequence shown here is derived from an EMBL/GenBank/DDBJ whole genome shotgun (WGS) entry which is preliminary data.</text>
</comment>
<sequence length="73" mass="8297">MWITFRGAIGTPGSNLTTHTLANPKLVTGKARSKPPMAYPPHHHMQHETVTSMESLLAIRRRFASHQHSFYRC</sequence>
<gene>
    <name evidence="1" type="ORF">QC761_0049390</name>
</gene>
<evidence type="ECO:0000313" key="2">
    <source>
        <dbReference type="Proteomes" id="UP001322138"/>
    </source>
</evidence>
<dbReference type="GeneID" id="87891631"/>
<dbReference type="RefSeq" id="XP_062733097.1">
    <property type="nucleotide sequence ID" value="XM_062872457.1"/>
</dbReference>
<dbReference type="Proteomes" id="UP001322138">
    <property type="component" value="Unassembled WGS sequence"/>
</dbReference>
<keyword evidence="2" id="KW-1185">Reference proteome</keyword>
<protein>
    <submittedName>
        <fullName evidence="1">Uncharacterized protein</fullName>
    </submittedName>
</protein>
<reference evidence="1 2" key="1">
    <citation type="journal article" date="2023" name="bioRxiv">
        <title>High-quality genome assemblies of four members of thePodospora anserinaspecies complex.</title>
        <authorList>
            <person name="Ament-Velasquez S.L."/>
            <person name="Vogan A.A."/>
            <person name="Wallerman O."/>
            <person name="Hartmann F."/>
            <person name="Gautier V."/>
            <person name="Silar P."/>
            <person name="Giraud T."/>
            <person name="Johannesson H."/>
        </authorList>
    </citation>
    <scope>NUCLEOTIDE SEQUENCE [LARGE SCALE GENOMIC DNA]</scope>
    <source>
        <strain evidence="1 2">CBS 112042</strain>
    </source>
</reference>
<evidence type="ECO:0000313" key="1">
    <source>
        <dbReference type="EMBL" id="KAK4644121.1"/>
    </source>
</evidence>
<proteinExistence type="predicted"/>
<accession>A0ABR0FK82</accession>